<feature type="compositionally biased region" description="Low complexity" evidence="1">
    <location>
        <begin position="182"/>
        <end position="196"/>
    </location>
</feature>
<protein>
    <submittedName>
        <fullName evidence="3">TIGR01841 family phasin</fullName>
    </submittedName>
</protein>
<accession>A0A7Y2NZ75</accession>
<feature type="region of interest" description="Disordered" evidence="1">
    <location>
        <begin position="173"/>
        <end position="215"/>
    </location>
</feature>
<dbReference type="Pfam" id="PF09361">
    <property type="entry name" value="Phasin_2"/>
    <property type="match status" value="1"/>
</dbReference>
<comment type="caution">
    <text evidence="3">The sequence shown here is derived from an EMBL/GenBank/DDBJ whole genome shotgun (WGS) entry which is preliminary data.</text>
</comment>
<dbReference type="InterPro" id="IPR018968">
    <property type="entry name" value="Phasin"/>
</dbReference>
<dbReference type="InterPro" id="IPR010127">
    <property type="entry name" value="Phasin_subfam-1"/>
</dbReference>
<evidence type="ECO:0000313" key="3">
    <source>
        <dbReference type="EMBL" id="NNG22843.1"/>
    </source>
</evidence>
<organism evidence="3 4">
    <name type="scientific">Telluria aromaticivorans</name>
    <dbReference type="NCBI Taxonomy" id="2725995"/>
    <lineage>
        <taxon>Bacteria</taxon>
        <taxon>Pseudomonadati</taxon>
        <taxon>Pseudomonadota</taxon>
        <taxon>Betaproteobacteria</taxon>
        <taxon>Burkholderiales</taxon>
        <taxon>Oxalobacteraceae</taxon>
        <taxon>Telluria group</taxon>
        <taxon>Telluria</taxon>
    </lineage>
</organism>
<keyword evidence="4" id="KW-1185">Reference proteome</keyword>
<sequence>MQIPAQLRTQFETQVDFFQSFTKQAFDSASRVVALNLATSRASVERSTRAAQALIASRDPRDVLSLGGAAEEQMHSLFDYSRELMSIASSVQPYALGVKAPAAATQLAAPIENAVEAVEAATAPVAPVAPVHTASAEPVVVAEPEQEPVAEQLAVEEEPAPVADQTEIVMAAGQGEPQAGVAPHPASAPMPAEEASIQIQVQKVAPASTSSKRRK</sequence>
<gene>
    <name evidence="3" type="primary">phaP</name>
    <name evidence="3" type="ORF">HGB41_07490</name>
</gene>
<evidence type="ECO:0000259" key="2">
    <source>
        <dbReference type="Pfam" id="PF09361"/>
    </source>
</evidence>
<dbReference type="Proteomes" id="UP000533905">
    <property type="component" value="Unassembled WGS sequence"/>
</dbReference>
<dbReference type="EMBL" id="JABAIV010000002">
    <property type="protein sequence ID" value="NNG22843.1"/>
    <property type="molecule type" value="Genomic_DNA"/>
</dbReference>
<evidence type="ECO:0000256" key="1">
    <source>
        <dbReference type="SAM" id="MobiDB-lite"/>
    </source>
</evidence>
<dbReference type="NCBIfam" id="TIGR01841">
    <property type="entry name" value="phasin"/>
    <property type="match status" value="1"/>
</dbReference>
<proteinExistence type="predicted"/>
<evidence type="ECO:0000313" key="4">
    <source>
        <dbReference type="Proteomes" id="UP000533905"/>
    </source>
</evidence>
<reference evidence="3 4" key="1">
    <citation type="submission" date="2020-04" db="EMBL/GenBank/DDBJ databases">
        <title>Massilia sp. nov., a cold adapted bacteria isolated from Arctic soil.</title>
        <authorList>
            <person name="Son J."/>
            <person name="Ka J.-O."/>
        </authorList>
    </citation>
    <scope>NUCLEOTIDE SEQUENCE [LARGE SCALE GENOMIC DNA]</scope>
    <source>
        <strain evidence="3 4">ML15P13</strain>
    </source>
</reference>
<dbReference type="AlphaFoldDB" id="A0A7Y2NZ75"/>
<feature type="domain" description="Phasin" evidence="2">
    <location>
        <begin position="6"/>
        <end position="92"/>
    </location>
</feature>
<name>A0A7Y2NZ75_9BURK</name>
<dbReference type="RefSeq" id="WP_171082748.1">
    <property type="nucleotide sequence ID" value="NZ_JABAIV010000002.1"/>
</dbReference>